<evidence type="ECO:0000259" key="5">
    <source>
        <dbReference type="PROSITE" id="PS50883"/>
    </source>
</evidence>
<accession>A0A6M4GY23</accession>
<evidence type="ECO:0000313" key="7">
    <source>
        <dbReference type="EMBL" id="QJR12181.1"/>
    </source>
</evidence>
<dbReference type="SUPFAM" id="SSF55073">
    <property type="entry name" value="Nucleotide cyclase"/>
    <property type="match status" value="1"/>
</dbReference>
<evidence type="ECO:0000256" key="2">
    <source>
        <dbReference type="SAM" id="Phobius"/>
    </source>
</evidence>
<dbReference type="Pfam" id="PF00563">
    <property type="entry name" value="EAL"/>
    <property type="match status" value="1"/>
</dbReference>
<name>A0A6M4GY23_9PROT</name>
<sequence length="814" mass="91184">MTTHLPPAPIRDAGLEDEATIFNEEVRLLYRFSLVEYLATLLVTFILGVILWDDLARPTLFAWFVGISLLTVGRYALYKVFLNVNPQARELRQWERAFLIGTFLTAALWALIGTVLLPETTRMASRLSVVMVVTLLLTGAVAYHAPHRYAYKVTAFVGLVPLAIALGFSGDRAQMALSGLVLLLALVLPYIHTKVHGALVESLTTARVLVNRDSELESERNKLQQAMDALAGEMVERLKAQQQELLTAQKVRMHFERTPLGVIEWDRQFRVIAWNPAAEAIFGYSAADALHRSAEGFVVAQAERESVEAMWREVAETKDGSKTTLVNVTRGGRTIHCEWYNTPLVDPGGKIIGYASLVQDVTERLNTERTIHYMAHHDALTGLPNRRLMQDRLNQAIISARRKQRHVAVLFLDLDRFKIVNDTLGHESGDFILRDVAQRLQTCVREVDTVSREGGDEFVVILPDLERPENARVVADKILKELMRPVEVSGHEIHITTSIGISHYPNDATDVSHLLKHADNAMYQAKDAGRNTIRFFTGDLNFLLSKRLEIEGKLRRALENEEFFLRYQPQVDIATGEISGMEALVRWNDPQKGEVYPKDFIFVAEELGLIVQLGEWVFRTACRQLKAWADDGLPPVAISINISPRQFMSRRLVSTLLTIVRETGANPKLVELEITETMIMRNLEQSVETLTQLRSVGMRVAVDDFGVGYSSLGQLKRLPATSMKIDRSFIANVPDDASSGSITEAIIAMAKRLKLRVIAEGVETRAQLEFLRANHCDAFQGFLFSKPVTSLEATAMLKAQVAADVPPPIRAVNH</sequence>
<dbReference type="EMBL" id="CP053069">
    <property type="protein sequence ID" value="QJR12181.1"/>
    <property type="molecule type" value="Genomic_DNA"/>
</dbReference>
<dbReference type="Pfam" id="PF08448">
    <property type="entry name" value="PAS_4"/>
    <property type="match status" value="1"/>
</dbReference>
<feature type="transmembrane region" description="Helical" evidence="2">
    <location>
        <begin position="124"/>
        <end position="143"/>
    </location>
</feature>
<dbReference type="RefSeq" id="WP_171094156.1">
    <property type="nucleotide sequence ID" value="NZ_CP053069.1"/>
</dbReference>
<gene>
    <name evidence="7" type="ORF">DSM104443_03266</name>
</gene>
<dbReference type="GO" id="GO:0071111">
    <property type="term" value="F:cyclic-guanylate-specific phosphodiesterase activity"/>
    <property type="evidence" value="ECO:0007669"/>
    <property type="project" value="UniProtKB-EC"/>
</dbReference>
<organism evidence="7 8">
    <name type="scientific">Usitatibacter rugosus</name>
    <dbReference type="NCBI Taxonomy" id="2732067"/>
    <lineage>
        <taxon>Bacteria</taxon>
        <taxon>Pseudomonadati</taxon>
        <taxon>Pseudomonadota</taxon>
        <taxon>Betaproteobacteria</taxon>
        <taxon>Nitrosomonadales</taxon>
        <taxon>Usitatibacteraceae</taxon>
        <taxon>Usitatibacter</taxon>
    </lineage>
</organism>
<feature type="domain" description="GGDEF" evidence="6">
    <location>
        <begin position="405"/>
        <end position="538"/>
    </location>
</feature>
<dbReference type="InterPro" id="IPR052155">
    <property type="entry name" value="Biofilm_reg_signaling"/>
</dbReference>
<dbReference type="SMART" id="SM00267">
    <property type="entry name" value="GGDEF"/>
    <property type="match status" value="1"/>
</dbReference>
<dbReference type="FunFam" id="3.20.20.450:FF:000001">
    <property type="entry name" value="Cyclic di-GMP phosphodiesterase yahA"/>
    <property type="match status" value="1"/>
</dbReference>
<dbReference type="SMART" id="SM00052">
    <property type="entry name" value="EAL"/>
    <property type="match status" value="1"/>
</dbReference>
<reference evidence="7 8" key="1">
    <citation type="submission" date="2020-04" db="EMBL/GenBank/DDBJ databases">
        <title>Usitatibacter rugosus gen. nov., sp. nov. and Usitatibacter palustris sp. nov., novel members of Usitatibacteraceae fam. nov. within the order Nitrosomonadales isolated from soil.</title>
        <authorList>
            <person name="Huber K.J."/>
            <person name="Neumann-Schaal M."/>
            <person name="Geppert A."/>
            <person name="Luckner M."/>
            <person name="Wanner G."/>
            <person name="Overmann J."/>
        </authorList>
    </citation>
    <scope>NUCLEOTIDE SEQUENCE [LARGE SCALE GENOMIC DNA]</scope>
    <source>
        <strain evidence="7 8">0125_3</strain>
    </source>
</reference>
<dbReference type="PANTHER" id="PTHR44757:SF2">
    <property type="entry name" value="BIOFILM ARCHITECTURE MAINTENANCE PROTEIN MBAA"/>
    <property type="match status" value="1"/>
</dbReference>
<feature type="domain" description="EAL" evidence="5">
    <location>
        <begin position="547"/>
        <end position="801"/>
    </location>
</feature>
<dbReference type="CDD" id="cd01949">
    <property type="entry name" value="GGDEF"/>
    <property type="match status" value="1"/>
</dbReference>
<dbReference type="Gene3D" id="3.20.20.450">
    <property type="entry name" value="EAL domain"/>
    <property type="match status" value="1"/>
</dbReference>
<dbReference type="InterPro" id="IPR000160">
    <property type="entry name" value="GGDEF_dom"/>
</dbReference>
<feature type="domain" description="PAS" evidence="3">
    <location>
        <begin position="247"/>
        <end position="318"/>
    </location>
</feature>
<feature type="transmembrane region" description="Helical" evidence="2">
    <location>
        <begin position="59"/>
        <end position="77"/>
    </location>
</feature>
<evidence type="ECO:0000259" key="4">
    <source>
        <dbReference type="PROSITE" id="PS50113"/>
    </source>
</evidence>
<feature type="transmembrane region" description="Helical" evidence="2">
    <location>
        <begin position="34"/>
        <end position="52"/>
    </location>
</feature>
<evidence type="ECO:0000259" key="3">
    <source>
        <dbReference type="PROSITE" id="PS50112"/>
    </source>
</evidence>
<dbReference type="InterPro" id="IPR029787">
    <property type="entry name" value="Nucleotide_cyclase"/>
</dbReference>
<evidence type="ECO:0000256" key="1">
    <source>
        <dbReference type="ARBA" id="ARBA00051114"/>
    </source>
</evidence>
<dbReference type="InterPro" id="IPR000014">
    <property type="entry name" value="PAS"/>
</dbReference>
<dbReference type="InterPro" id="IPR043128">
    <property type="entry name" value="Rev_trsase/Diguanyl_cyclase"/>
</dbReference>
<evidence type="ECO:0008006" key="9">
    <source>
        <dbReference type="Google" id="ProtNLM"/>
    </source>
</evidence>
<dbReference type="PROSITE" id="PS50112">
    <property type="entry name" value="PAS"/>
    <property type="match status" value="1"/>
</dbReference>
<dbReference type="CDD" id="cd00130">
    <property type="entry name" value="PAS"/>
    <property type="match status" value="1"/>
</dbReference>
<proteinExistence type="predicted"/>
<dbReference type="Proteomes" id="UP000501534">
    <property type="component" value="Chromosome"/>
</dbReference>
<dbReference type="FunFam" id="3.30.70.270:FF:000001">
    <property type="entry name" value="Diguanylate cyclase domain protein"/>
    <property type="match status" value="1"/>
</dbReference>
<dbReference type="InterPro" id="IPR013656">
    <property type="entry name" value="PAS_4"/>
</dbReference>
<dbReference type="InterPro" id="IPR001610">
    <property type="entry name" value="PAC"/>
</dbReference>
<feature type="domain" description="PAC" evidence="4">
    <location>
        <begin position="319"/>
        <end position="373"/>
    </location>
</feature>
<dbReference type="SUPFAM" id="SSF141868">
    <property type="entry name" value="EAL domain-like"/>
    <property type="match status" value="1"/>
</dbReference>
<dbReference type="AlphaFoldDB" id="A0A6M4GY23"/>
<dbReference type="NCBIfam" id="TIGR00229">
    <property type="entry name" value="sensory_box"/>
    <property type="match status" value="1"/>
</dbReference>
<dbReference type="PROSITE" id="PS50887">
    <property type="entry name" value="GGDEF"/>
    <property type="match status" value="1"/>
</dbReference>
<dbReference type="InterPro" id="IPR001633">
    <property type="entry name" value="EAL_dom"/>
</dbReference>
<feature type="transmembrane region" description="Helical" evidence="2">
    <location>
        <begin position="97"/>
        <end position="117"/>
    </location>
</feature>
<protein>
    <recommendedName>
        <fullName evidence="9">PAS domain S-box-containing protein/diguanylate cyclase (GGDEF)-like protein</fullName>
    </recommendedName>
</protein>
<keyword evidence="2" id="KW-0472">Membrane</keyword>
<dbReference type="InterPro" id="IPR035919">
    <property type="entry name" value="EAL_sf"/>
</dbReference>
<dbReference type="Pfam" id="PF00990">
    <property type="entry name" value="GGDEF"/>
    <property type="match status" value="1"/>
</dbReference>
<dbReference type="SMART" id="SM00086">
    <property type="entry name" value="PAC"/>
    <property type="match status" value="1"/>
</dbReference>
<feature type="transmembrane region" description="Helical" evidence="2">
    <location>
        <begin position="149"/>
        <end position="168"/>
    </location>
</feature>
<dbReference type="CDD" id="cd01948">
    <property type="entry name" value="EAL"/>
    <property type="match status" value="1"/>
</dbReference>
<dbReference type="NCBIfam" id="TIGR00254">
    <property type="entry name" value="GGDEF"/>
    <property type="match status" value="1"/>
</dbReference>
<keyword evidence="2" id="KW-1133">Transmembrane helix</keyword>
<dbReference type="GO" id="GO:0071732">
    <property type="term" value="P:cellular response to nitric oxide"/>
    <property type="evidence" value="ECO:0007669"/>
    <property type="project" value="UniProtKB-ARBA"/>
</dbReference>
<dbReference type="InterPro" id="IPR000700">
    <property type="entry name" value="PAS-assoc_C"/>
</dbReference>
<dbReference type="PANTHER" id="PTHR44757">
    <property type="entry name" value="DIGUANYLATE CYCLASE DGCP"/>
    <property type="match status" value="1"/>
</dbReference>
<dbReference type="Gene3D" id="3.30.450.20">
    <property type="entry name" value="PAS domain"/>
    <property type="match status" value="1"/>
</dbReference>
<dbReference type="KEGG" id="uru:DSM104443_03266"/>
<keyword evidence="8" id="KW-1185">Reference proteome</keyword>
<feature type="transmembrane region" description="Helical" evidence="2">
    <location>
        <begin position="175"/>
        <end position="192"/>
    </location>
</feature>
<dbReference type="SMART" id="SM00091">
    <property type="entry name" value="PAS"/>
    <property type="match status" value="1"/>
</dbReference>
<evidence type="ECO:0000313" key="8">
    <source>
        <dbReference type="Proteomes" id="UP000501534"/>
    </source>
</evidence>
<comment type="catalytic activity">
    <reaction evidence="1">
        <text>3',3'-c-di-GMP + H2O = 5'-phosphoguanylyl(3'-&gt;5')guanosine + H(+)</text>
        <dbReference type="Rhea" id="RHEA:24902"/>
        <dbReference type="ChEBI" id="CHEBI:15377"/>
        <dbReference type="ChEBI" id="CHEBI:15378"/>
        <dbReference type="ChEBI" id="CHEBI:58754"/>
        <dbReference type="ChEBI" id="CHEBI:58805"/>
        <dbReference type="EC" id="3.1.4.52"/>
    </reaction>
    <physiologicalReaction direction="left-to-right" evidence="1">
        <dbReference type="Rhea" id="RHEA:24903"/>
    </physiologicalReaction>
</comment>
<dbReference type="InterPro" id="IPR035965">
    <property type="entry name" value="PAS-like_dom_sf"/>
</dbReference>
<dbReference type="SUPFAM" id="SSF55785">
    <property type="entry name" value="PYP-like sensor domain (PAS domain)"/>
    <property type="match status" value="1"/>
</dbReference>
<dbReference type="PROSITE" id="PS50113">
    <property type="entry name" value="PAC"/>
    <property type="match status" value="1"/>
</dbReference>
<evidence type="ECO:0000259" key="6">
    <source>
        <dbReference type="PROSITE" id="PS50887"/>
    </source>
</evidence>
<keyword evidence="2" id="KW-0812">Transmembrane</keyword>
<dbReference type="Gene3D" id="3.30.70.270">
    <property type="match status" value="1"/>
</dbReference>
<dbReference type="PROSITE" id="PS50883">
    <property type="entry name" value="EAL"/>
    <property type="match status" value="1"/>
</dbReference>